<gene>
    <name evidence="2" type="ORF">FLL46_10175</name>
</gene>
<dbReference type="EMBL" id="VIKS01000006">
    <property type="protein sequence ID" value="TQV87743.1"/>
    <property type="molecule type" value="Genomic_DNA"/>
</dbReference>
<dbReference type="AlphaFoldDB" id="A0A545UED3"/>
<dbReference type="PANTHER" id="PTHR15020">
    <property type="entry name" value="FLAVIN REDUCTASE-RELATED"/>
    <property type="match status" value="1"/>
</dbReference>
<dbReference type="InterPro" id="IPR036291">
    <property type="entry name" value="NAD(P)-bd_dom_sf"/>
</dbReference>
<dbReference type="CDD" id="cd05243">
    <property type="entry name" value="SDR_a5"/>
    <property type="match status" value="1"/>
</dbReference>
<feature type="domain" description="NAD(P)-binding" evidence="1">
    <location>
        <begin position="8"/>
        <end position="189"/>
    </location>
</feature>
<reference evidence="2 3" key="1">
    <citation type="submission" date="2019-07" db="EMBL/GenBank/DDBJ databases">
        <title>Draft genome for Aliikangiella sp. M105.</title>
        <authorList>
            <person name="Wang G."/>
        </authorList>
    </citation>
    <scope>NUCLEOTIDE SEQUENCE [LARGE SCALE GENOMIC DNA]</scope>
    <source>
        <strain evidence="2 3">M105</strain>
    </source>
</reference>
<dbReference type="RefSeq" id="WP_142893404.1">
    <property type="nucleotide sequence ID" value="NZ_ML660163.1"/>
</dbReference>
<comment type="caution">
    <text evidence="2">The sequence shown here is derived from an EMBL/GenBank/DDBJ whole genome shotgun (WGS) entry which is preliminary data.</text>
</comment>
<evidence type="ECO:0000259" key="1">
    <source>
        <dbReference type="Pfam" id="PF13460"/>
    </source>
</evidence>
<dbReference type="Pfam" id="PF13460">
    <property type="entry name" value="NAD_binding_10"/>
    <property type="match status" value="1"/>
</dbReference>
<keyword evidence="3" id="KW-1185">Reference proteome</keyword>
<dbReference type="SUPFAM" id="SSF51735">
    <property type="entry name" value="NAD(P)-binding Rossmann-fold domains"/>
    <property type="match status" value="1"/>
</dbReference>
<organism evidence="2 3">
    <name type="scientific">Aliikangiella coralliicola</name>
    <dbReference type="NCBI Taxonomy" id="2592383"/>
    <lineage>
        <taxon>Bacteria</taxon>
        <taxon>Pseudomonadati</taxon>
        <taxon>Pseudomonadota</taxon>
        <taxon>Gammaproteobacteria</taxon>
        <taxon>Oceanospirillales</taxon>
        <taxon>Pleioneaceae</taxon>
        <taxon>Aliikangiella</taxon>
    </lineage>
</organism>
<protein>
    <submittedName>
        <fullName evidence="2">SDR family oxidoreductase</fullName>
    </submittedName>
</protein>
<name>A0A545UED3_9GAMM</name>
<dbReference type="Gene3D" id="3.40.50.720">
    <property type="entry name" value="NAD(P)-binding Rossmann-like Domain"/>
    <property type="match status" value="1"/>
</dbReference>
<evidence type="ECO:0000313" key="2">
    <source>
        <dbReference type="EMBL" id="TQV87743.1"/>
    </source>
</evidence>
<evidence type="ECO:0000313" key="3">
    <source>
        <dbReference type="Proteomes" id="UP000315439"/>
    </source>
</evidence>
<dbReference type="PANTHER" id="PTHR15020:SF50">
    <property type="entry name" value="UPF0659 PROTEIN YMR090W"/>
    <property type="match status" value="1"/>
</dbReference>
<accession>A0A545UED3</accession>
<proteinExistence type="predicted"/>
<dbReference type="OrthoDB" id="9803892at2"/>
<dbReference type="InterPro" id="IPR016040">
    <property type="entry name" value="NAD(P)-bd_dom"/>
</dbReference>
<dbReference type="Proteomes" id="UP000315439">
    <property type="component" value="Unassembled WGS sequence"/>
</dbReference>
<sequence>MNKTLVIGASGKIGRMVVERLHAENKSVVAMVRSQNKTQMFADKGIEVIVGNLGEAFEVSFAGCDKVVFTAGSGAGTGAEETLLIDLWGACKVIDIARHDDVQHFVMVSSRGADNPDNGPQPIKPYLVAKHFADKHLVNSGLNYTILRPGQLNDEVGTGLVKTERPENPELQIISRADTADAIHYCLHNKSTINKTIELYRGSIPIEQAMSNVS</sequence>